<gene>
    <name evidence="4" type="ORF">ELY38_18270</name>
</gene>
<keyword evidence="1 3" id="KW-0328">Glycosyltransferase</keyword>
<dbReference type="Gene3D" id="3.40.50.2000">
    <property type="entry name" value="Glycogen Phosphorylase B"/>
    <property type="match status" value="2"/>
</dbReference>
<dbReference type="Pfam" id="PF00201">
    <property type="entry name" value="UDPGT"/>
    <property type="match status" value="1"/>
</dbReference>
<reference evidence="4 5" key="1">
    <citation type="submission" date="2018-12" db="EMBL/GenBank/DDBJ databases">
        <title>three novel Halomonas strain isolated from plants.</title>
        <authorList>
            <person name="Sun C."/>
        </authorList>
    </citation>
    <scope>NUCLEOTIDE SEQUENCE [LARGE SCALE GENOMIC DNA]</scope>
    <source>
        <strain evidence="4 5">JCM 18142</strain>
    </source>
</reference>
<dbReference type="OrthoDB" id="9805366at2"/>
<dbReference type="CDD" id="cd03784">
    <property type="entry name" value="GT1_Gtf-like"/>
    <property type="match status" value="1"/>
</dbReference>
<evidence type="ECO:0000256" key="3">
    <source>
        <dbReference type="RuleBase" id="RU003718"/>
    </source>
</evidence>
<dbReference type="InterPro" id="IPR035595">
    <property type="entry name" value="UDP_glycos_trans_CS"/>
</dbReference>
<comment type="similarity">
    <text evidence="3">Belongs to the UDP-glycosyltransferase family.</text>
</comment>
<keyword evidence="2 3" id="KW-0808">Transferase</keyword>
<dbReference type="GO" id="GO:0008194">
    <property type="term" value="F:UDP-glycosyltransferase activity"/>
    <property type="evidence" value="ECO:0007669"/>
    <property type="project" value="InterPro"/>
</dbReference>
<evidence type="ECO:0000256" key="1">
    <source>
        <dbReference type="ARBA" id="ARBA00022676"/>
    </source>
</evidence>
<sequence>MSHYAVVAPPLHSHVKALQALAIRLIERGHRVTFIQQFEARTLLDDPRIGFYPLAETRLASGSLANTLKLAARPSGFGLLRLINDLATTTDMLCNELPAAIEALSIDGLIVDQMEAAGSLVADALKLPYVSVACALPVNREPGLPLPVMPFGYATSIQARHRYQASEKIYDWLMRRHAQVIARHAQRFGLTPRHALHECLSTLAQISQTPVTLDFPRHSLPTCFHAVGPLREGRPAGHLSIAQAAIPPEPFVFASLGTLQGHRYALFNKIARACQRLEMPLLIAHCGGLNTTQAAKLATYATTSVTDFADQHVVLSKARAVITHGGLNTVIDAIESTTPMLAIPLAFDQPGVAARVVHHGIGLRASRFASSATLATRLSNLLNNDIYRLRLRAMRASLGSPESAVQTGGALQAALITEQALRERRPVLAVAA</sequence>
<protein>
    <submittedName>
        <fullName evidence="4">Glycosyltransferase</fullName>
    </submittedName>
</protein>
<dbReference type="PANTHER" id="PTHR48043">
    <property type="entry name" value="EG:EG0003.4 PROTEIN-RELATED"/>
    <property type="match status" value="1"/>
</dbReference>
<dbReference type="InterPro" id="IPR002213">
    <property type="entry name" value="UDP_glucos_trans"/>
</dbReference>
<dbReference type="AlphaFoldDB" id="A0A3S0W3N5"/>
<keyword evidence="5" id="KW-1185">Reference proteome</keyword>
<dbReference type="EMBL" id="RZHF01000029">
    <property type="protein sequence ID" value="RUR27617.1"/>
    <property type="molecule type" value="Genomic_DNA"/>
</dbReference>
<evidence type="ECO:0000256" key="2">
    <source>
        <dbReference type="ARBA" id="ARBA00022679"/>
    </source>
</evidence>
<dbReference type="PANTHER" id="PTHR48043:SF145">
    <property type="entry name" value="FI06409P-RELATED"/>
    <property type="match status" value="1"/>
</dbReference>
<name>A0A3S0W3N5_9GAMM</name>
<evidence type="ECO:0000313" key="4">
    <source>
        <dbReference type="EMBL" id="RUR27617.1"/>
    </source>
</evidence>
<comment type="caution">
    <text evidence="4">The sequence shown here is derived from an EMBL/GenBank/DDBJ whole genome shotgun (WGS) entry which is preliminary data.</text>
</comment>
<organism evidence="4 5">
    <name type="scientific">Vreelandella nanhaiensis</name>
    <dbReference type="NCBI Taxonomy" id="1258546"/>
    <lineage>
        <taxon>Bacteria</taxon>
        <taxon>Pseudomonadati</taxon>
        <taxon>Pseudomonadota</taxon>
        <taxon>Gammaproteobacteria</taxon>
        <taxon>Oceanospirillales</taxon>
        <taxon>Halomonadaceae</taxon>
        <taxon>Vreelandella</taxon>
    </lineage>
</organism>
<dbReference type="SUPFAM" id="SSF53756">
    <property type="entry name" value="UDP-Glycosyltransferase/glycogen phosphorylase"/>
    <property type="match status" value="1"/>
</dbReference>
<dbReference type="RefSeq" id="WP_127063591.1">
    <property type="nucleotide sequence ID" value="NZ_RZHF01000029.1"/>
</dbReference>
<accession>A0A3S0W3N5</accession>
<dbReference type="PROSITE" id="PS00375">
    <property type="entry name" value="UDPGT"/>
    <property type="match status" value="1"/>
</dbReference>
<dbReference type="Proteomes" id="UP000287023">
    <property type="component" value="Unassembled WGS sequence"/>
</dbReference>
<evidence type="ECO:0000313" key="5">
    <source>
        <dbReference type="Proteomes" id="UP000287023"/>
    </source>
</evidence>
<dbReference type="InterPro" id="IPR050271">
    <property type="entry name" value="UDP-glycosyltransferase"/>
</dbReference>
<proteinExistence type="inferred from homology"/>